<protein>
    <submittedName>
        <fullName evidence="2">Uncharacterized protein</fullName>
    </submittedName>
</protein>
<accession>A0ABN7P8X5</accession>
<evidence type="ECO:0000313" key="3">
    <source>
        <dbReference type="Proteomes" id="UP001153148"/>
    </source>
</evidence>
<evidence type="ECO:0000313" key="2">
    <source>
        <dbReference type="EMBL" id="CAG2063559.1"/>
    </source>
</evidence>
<evidence type="ECO:0000256" key="1">
    <source>
        <dbReference type="SAM" id="MobiDB-lite"/>
    </source>
</evidence>
<reference evidence="2" key="1">
    <citation type="submission" date="2021-03" db="EMBL/GenBank/DDBJ databases">
        <authorList>
            <person name="Tran Van P."/>
        </authorList>
    </citation>
    <scope>NUCLEOTIDE SEQUENCE</scope>
</reference>
<name>A0ABN7P8X5_TIMPD</name>
<proteinExistence type="predicted"/>
<feature type="compositionally biased region" description="Polar residues" evidence="1">
    <location>
        <begin position="20"/>
        <end position="40"/>
    </location>
</feature>
<feature type="region of interest" description="Disordered" evidence="1">
    <location>
        <begin position="1"/>
        <end position="40"/>
    </location>
</feature>
<dbReference type="Proteomes" id="UP001153148">
    <property type="component" value="Unassembled WGS sequence"/>
</dbReference>
<sequence length="67" mass="7631">MRPPKRVSLNMTPGHENRTLESSPRTSTQGAVARVDSSSHARSRTRLSRVALRRWNTCVTCRYRTSC</sequence>
<keyword evidence="3" id="KW-1185">Reference proteome</keyword>
<dbReference type="EMBL" id="CAJPIN010027362">
    <property type="protein sequence ID" value="CAG2063559.1"/>
    <property type="molecule type" value="Genomic_DNA"/>
</dbReference>
<comment type="caution">
    <text evidence="2">The sequence shown here is derived from an EMBL/GenBank/DDBJ whole genome shotgun (WGS) entry which is preliminary data.</text>
</comment>
<organism evidence="2 3">
    <name type="scientific">Timema podura</name>
    <name type="common">Walking stick</name>
    <dbReference type="NCBI Taxonomy" id="61482"/>
    <lineage>
        <taxon>Eukaryota</taxon>
        <taxon>Metazoa</taxon>
        <taxon>Ecdysozoa</taxon>
        <taxon>Arthropoda</taxon>
        <taxon>Hexapoda</taxon>
        <taxon>Insecta</taxon>
        <taxon>Pterygota</taxon>
        <taxon>Neoptera</taxon>
        <taxon>Polyneoptera</taxon>
        <taxon>Phasmatodea</taxon>
        <taxon>Timematodea</taxon>
        <taxon>Timematoidea</taxon>
        <taxon>Timematidae</taxon>
        <taxon>Timema</taxon>
    </lineage>
</organism>
<gene>
    <name evidence="2" type="ORF">TPAB3V08_LOCUS10506</name>
</gene>